<evidence type="ECO:0000256" key="3">
    <source>
        <dbReference type="ARBA" id="ARBA00023125"/>
    </source>
</evidence>
<dbReference type="GO" id="GO:0008270">
    <property type="term" value="F:zinc ion binding"/>
    <property type="evidence" value="ECO:0007669"/>
    <property type="project" value="InterPro"/>
</dbReference>
<keyword evidence="8" id="KW-1185">Reference proteome</keyword>
<dbReference type="PANTHER" id="PTHR37534">
    <property type="entry name" value="TRANSCRIPTIONAL ACTIVATOR PROTEIN UGA3"/>
    <property type="match status" value="1"/>
</dbReference>
<dbReference type="InterPro" id="IPR021858">
    <property type="entry name" value="Fun_TF"/>
</dbReference>
<dbReference type="PROSITE" id="PS00463">
    <property type="entry name" value="ZN2_CY6_FUNGAL_1"/>
    <property type="match status" value="1"/>
</dbReference>
<dbReference type="GO" id="GO:0000976">
    <property type="term" value="F:transcription cis-regulatory region binding"/>
    <property type="evidence" value="ECO:0007669"/>
    <property type="project" value="TreeGrafter"/>
</dbReference>
<dbReference type="InterPro" id="IPR036864">
    <property type="entry name" value="Zn2-C6_fun-type_DNA-bd_sf"/>
</dbReference>
<dbReference type="Pfam" id="PF00172">
    <property type="entry name" value="Zn_clus"/>
    <property type="match status" value="1"/>
</dbReference>
<evidence type="ECO:0000256" key="1">
    <source>
        <dbReference type="ARBA" id="ARBA00004123"/>
    </source>
</evidence>
<dbReference type="SUPFAM" id="SSF57701">
    <property type="entry name" value="Zn2/Cys6 DNA-binding domain"/>
    <property type="match status" value="1"/>
</dbReference>
<dbReference type="SMART" id="SM00066">
    <property type="entry name" value="GAL4"/>
    <property type="match status" value="1"/>
</dbReference>
<sequence length="697" mass="77185">METAPRARGAGRSGPRRRTGCLTCRARKVRCDEAKPVCANCIRLRLQCAYKNIIPGNVPRRSHPPRASSATTTSSTPSTTPSFPPDPAIHPAAPGRPDPNFFDTVLRPDEKRRRRLSHLSQTPRVQDSPLPAASPVTGTGPYAVDFSNFDMLGFIGEITSDFEQKHLDLTNGTSDFPPITSGPITSPISHGVPVGIGLPESQIWTTAGTPSVAEVSLANEGPNEGVGADPAATEPPPVDSGIWPETRASYEEHLVTQFLESEAPPTIFGPIDLEWPFVRGIIVAQSQDCNALRSSLYCYADLQQARVEGKRWKLAPTYHQHASAEIQTCLLGDVTEPVLKRIFTAVFLLMLSELISPPEMWRPGTSFLHSAFLLLQRFHRQTKSWTGFSHLIISWVSLLDVKALIAGRDGDPLIDLGSLAADAAPTTTPPSQPERKADNNTTDADSIDLLLSKPAYLIHDAIVGPAFRFFAQAQQVIRRIVCIDLHHRSRGTVSDEFEVLQIAHQVGADLESLWNSRPRVLDVYDRPRDLCDTLRPTVAAEVCRTFRQYLANFLAIFIYLHRVAFAIYPRTDRVHRAVDQIIQLATVESTSQRGHQSSSSSSTSARTTTHLPVSFIWPLFVAGLEGSLEQRAWIVLEMQRMATNDPRDVGPGTPRHPNANKALLLLEEMTRRQDTSRTWADSRCVRRELFTDFFVMI</sequence>
<feature type="region of interest" description="Disordered" evidence="6">
    <location>
        <begin position="217"/>
        <end position="236"/>
    </location>
</feature>
<dbReference type="OrthoDB" id="648861at2759"/>
<dbReference type="EMBL" id="BLJY01000002">
    <property type="protein sequence ID" value="GFF12974.1"/>
    <property type="molecule type" value="Genomic_DNA"/>
</dbReference>
<comment type="subcellular location">
    <subcellularLocation>
        <location evidence="1">Nucleus</location>
    </subcellularLocation>
</comment>
<evidence type="ECO:0000256" key="5">
    <source>
        <dbReference type="ARBA" id="ARBA00023242"/>
    </source>
</evidence>
<evidence type="ECO:0000256" key="4">
    <source>
        <dbReference type="ARBA" id="ARBA00023163"/>
    </source>
</evidence>
<dbReference type="AlphaFoldDB" id="A0A5M3YTD3"/>
<dbReference type="Proteomes" id="UP000452235">
    <property type="component" value="Unassembled WGS sequence"/>
</dbReference>
<dbReference type="GO" id="GO:0005634">
    <property type="term" value="C:nucleus"/>
    <property type="evidence" value="ECO:0007669"/>
    <property type="project" value="UniProtKB-SubCell"/>
</dbReference>
<dbReference type="VEuPathDB" id="FungiDB:ATEG_01982"/>
<feature type="region of interest" description="Disordered" evidence="6">
    <location>
        <begin position="55"/>
        <end position="136"/>
    </location>
</feature>
<accession>A0A5M3YTD3</accession>
<dbReference type="PANTHER" id="PTHR37534:SF49">
    <property type="entry name" value="LYSINE BIOSYNTHESIS REGULATORY PROTEIN LYS14"/>
    <property type="match status" value="1"/>
</dbReference>
<dbReference type="PROSITE" id="PS50048">
    <property type="entry name" value="ZN2_CY6_FUNGAL_2"/>
    <property type="match status" value="1"/>
</dbReference>
<feature type="compositionally biased region" description="Low complexity" evidence="6">
    <location>
        <begin position="65"/>
        <end position="81"/>
    </location>
</feature>
<protein>
    <submittedName>
        <fullName evidence="7">Zn(II)2Cys6 transcription factor</fullName>
    </submittedName>
</protein>
<organism evidence="7 8">
    <name type="scientific">Aspergillus terreus</name>
    <dbReference type="NCBI Taxonomy" id="33178"/>
    <lineage>
        <taxon>Eukaryota</taxon>
        <taxon>Fungi</taxon>
        <taxon>Dikarya</taxon>
        <taxon>Ascomycota</taxon>
        <taxon>Pezizomycotina</taxon>
        <taxon>Eurotiomycetes</taxon>
        <taxon>Eurotiomycetidae</taxon>
        <taxon>Eurotiales</taxon>
        <taxon>Aspergillaceae</taxon>
        <taxon>Aspergillus</taxon>
        <taxon>Aspergillus subgen. Circumdati</taxon>
    </lineage>
</organism>
<evidence type="ECO:0000256" key="2">
    <source>
        <dbReference type="ARBA" id="ARBA00023015"/>
    </source>
</evidence>
<proteinExistence type="predicted"/>
<gene>
    <name evidence="7" type="ORF">ATEIFO6365_0002008400</name>
</gene>
<dbReference type="GO" id="GO:0000981">
    <property type="term" value="F:DNA-binding transcription factor activity, RNA polymerase II-specific"/>
    <property type="evidence" value="ECO:0007669"/>
    <property type="project" value="InterPro"/>
</dbReference>
<comment type="caution">
    <text evidence="7">The sequence shown here is derived from an EMBL/GenBank/DDBJ whole genome shotgun (WGS) entry which is preliminary data.</text>
</comment>
<evidence type="ECO:0000313" key="8">
    <source>
        <dbReference type="Proteomes" id="UP000452235"/>
    </source>
</evidence>
<dbReference type="CDD" id="cd00067">
    <property type="entry name" value="GAL4"/>
    <property type="match status" value="1"/>
</dbReference>
<reference evidence="7 8" key="1">
    <citation type="submission" date="2020-01" db="EMBL/GenBank/DDBJ databases">
        <title>Aspergillus terreus IFO 6365 whole genome shotgun sequence.</title>
        <authorList>
            <person name="Kanamasa S."/>
            <person name="Takahashi H."/>
        </authorList>
    </citation>
    <scope>NUCLEOTIDE SEQUENCE [LARGE SCALE GENOMIC DNA]</scope>
    <source>
        <strain evidence="7 8">IFO 6365</strain>
    </source>
</reference>
<dbReference type="InterPro" id="IPR001138">
    <property type="entry name" value="Zn2Cys6_DnaBD"/>
</dbReference>
<keyword evidence="5" id="KW-0539">Nucleus</keyword>
<name>A0A5M3YTD3_ASPTE</name>
<keyword evidence="2" id="KW-0805">Transcription regulation</keyword>
<dbReference type="Gene3D" id="4.10.240.10">
    <property type="entry name" value="Zn(2)-C6 fungal-type DNA-binding domain"/>
    <property type="match status" value="1"/>
</dbReference>
<evidence type="ECO:0000313" key="7">
    <source>
        <dbReference type="EMBL" id="GFF12974.1"/>
    </source>
</evidence>
<evidence type="ECO:0000256" key="6">
    <source>
        <dbReference type="SAM" id="MobiDB-lite"/>
    </source>
</evidence>
<dbReference type="GO" id="GO:0045944">
    <property type="term" value="P:positive regulation of transcription by RNA polymerase II"/>
    <property type="evidence" value="ECO:0007669"/>
    <property type="project" value="TreeGrafter"/>
</dbReference>
<keyword evidence="4" id="KW-0804">Transcription</keyword>
<keyword evidence="3" id="KW-0238">DNA-binding</keyword>
<dbReference type="Pfam" id="PF11951">
    <property type="entry name" value="Fungal_trans_2"/>
    <property type="match status" value="1"/>
</dbReference>